<reference evidence="1" key="1">
    <citation type="submission" date="2017-07" db="EMBL/GenBank/DDBJ databases">
        <title>Leptospira spp. isolated from tropical soils.</title>
        <authorList>
            <person name="Thibeaux R."/>
            <person name="Iraola G."/>
            <person name="Ferres I."/>
            <person name="Bierque E."/>
            <person name="Girault D."/>
            <person name="Soupe-Gilbert M.-E."/>
            <person name="Picardeau M."/>
            <person name="Goarant C."/>
        </authorList>
    </citation>
    <scope>NUCLEOTIDE SEQUENCE [LARGE SCALE GENOMIC DNA]</scope>
    <source>
        <strain evidence="1">ATI7-C-A5</strain>
    </source>
</reference>
<protein>
    <submittedName>
        <fullName evidence="1">Uncharacterized protein</fullName>
    </submittedName>
</protein>
<evidence type="ECO:0000313" key="1">
    <source>
        <dbReference type="EMBL" id="PJZ94223.1"/>
    </source>
</evidence>
<proteinExistence type="predicted"/>
<dbReference type="AlphaFoldDB" id="A0A2N0BCH0"/>
<sequence>MKSGFKTRIRRFAETSLMPGFGPVFPARIVMTKNGDARRILLEEGSSIRYRRRNGPTSVRRLPRTERFD</sequence>
<accession>A0A2N0BCH0</accession>
<comment type="caution">
    <text evidence="1">The sequence shown here is derived from an EMBL/GenBank/DDBJ whole genome shotgun (WGS) entry which is preliminary data.</text>
</comment>
<organism evidence="1">
    <name type="scientific">Leptospira ellisii</name>
    <dbReference type="NCBI Taxonomy" id="2023197"/>
    <lineage>
        <taxon>Bacteria</taxon>
        <taxon>Pseudomonadati</taxon>
        <taxon>Spirochaetota</taxon>
        <taxon>Spirochaetia</taxon>
        <taxon>Leptospirales</taxon>
        <taxon>Leptospiraceae</taxon>
        <taxon>Leptospira</taxon>
    </lineage>
</organism>
<name>A0A2N0BCH0_9LEPT</name>
<dbReference type="EMBL" id="NPEF01000023">
    <property type="protein sequence ID" value="PJZ94223.1"/>
    <property type="molecule type" value="Genomic_DNA"/>
</dbReference>
<gene>
    <name evidence="1" type="ORF">CH379_03805</name>
</gene>